<dbReference type="PANTHER" id="PTHR34371">
    <property type="entry name" value="OS01G0551000 PROTEIN"/>
    <property type="match status" value="1"/>
</dbReference>
<dbReference type="AlphaFoldDB" id="A0ABD1UQZ2"/>
<dbReference type="EMBL" id="JBFOLK010000003">
    <property type="protein sequence ID" value="KAL2527474.1"/>
    <property type="molecule type" value="Genomic_DNA"/>
</dbReference>
<evidence type="ECO:0000313" key="2">
    <source>
        <dbReference type="Proteomes" id="UP001604336"/>
    </source>
</evidence>
<name>A0ABD1UQZ2_9LAMI</name>
<protein>
    <submittedName>
        <fullName evidence="1">Uncharacterized protein</fullName>
    </submittedName>
</protein>
<keyword evidence="2" id="KW-1185">Reference proteome</keyword>
<comment type="caution">
    <text evidence="1">The sequence shown here is derived from an EMBL/GenBank/DDBJ whole genome shotgun (WGS) entry which is preliminary data.</text>
</comment>
<evidence type="ECO:0000313" key="1">
    <source>
        <dbReference type="EMBL" id="KAL2527474.1"/>
    </source>
</evidence>
<accession>A0ABD1UQZ2</accession>
<dbReference type="PANTHER" id="PTHR34371:SF6">
    <property type="entry name" value="MEMBRANE-ASSOCIATED KINASE REGULATOR 6"/>
    <property type="match status" value="1"/>
</dbReference>
<dbReference type="Proteomes" id="UP001604336">
    <property type="component" value="Unassembled WGS sequence"/>
</dbReference>
<reference evidence="2" key="1">
    <citation type="submission" date="2024-07" db="EMBL/GenBank/DDBJ databases">
        <title>Two chromosome-level genome assemblies of Korean endemic species Abeliophyllum distichum and Forsythia ovata (Oleaceae).</title>
        <authorList>
            <person name="Jang H."/>
        </authorList>
    </citation>
    <scope>NUCLEOTIDE SEQUENCE [LARGE SCALE GENOMIC DNA]</scope>
</reference>
<gene>
    <name evidence="1" type="ORF">Adt_12528</name>
</gene>
<organism evidence="1 2">
    <name type="scientific">Abeliophyllum distichum</name>
    <dbReference type="NCBI Taxonomy" id="126358"/>
    <lineage>
        <taxon>Eukaryota</taxon>
        <taxon>Viridiplantae</taxon>
        <taxon>Streptophyta</taxon>
        <taxon>Embryophyta</taxon>
        <taxon>Tracheophyta</taxon>
        <taxon>Spermatophyta</taxon>
        <taxon>Magnoliopsida</taxon>
        <taxon>eudicotyledons</taxon>
        <taxon>Gunneridae</taxon>
        <taxon>Pentapetalae</taxon>
        <taxon>asterids</taxon>
        <taxon>lamiids</taxon>
        <taxon>Lamiales</taxon>
        <taxon>Oleaceae</taxon>
        <taxon>Forsythieae</taxon>
        <taxon>Abeliophyllum</taxon>
    </lineage>
</organism>
<proteinExistence type="predicted"/>
<sequence>MKISNNEKLWFNLQYFKGCGPTSSTGLGMVGAIFPSWCNRFFTREVEGEGAFLENPPPHPTPPHATPELIKQEHLLYFKVKIELIMGLEVEDHYEPSSTPKLHLSKLPCKPRQSQEMLTPPLQTSVSVPFQWEEAPGKPRATATLAAITTTPPPAKFKSARCLDLPPRLLTMNDTTKSTILPSPTTVFDGPYVDRSLSNTCSFTFRKEPLMGLEEGDFGGLKSIKRKEKMKFRSWRWGSFKEDEKSVRDSFDFSTSLRDVLKNDKITRIGRRRSNFFSSSSKNSKSWTDIFSSFKMAVPWRFRQERRTFKE</sequence>